<dbReference type="Gene3D" id="1.10.10.10">
    <property type="entry name" value="Winged helix-like DNA-binding domain superfamily/Winged helix DNA-binding domain"/>
    <property type="match status" value="1"/>
</dbReference>
<evidence type="ECO:0000313" key="1">
    <source>
        <dbReference type="EMBL" id="CAB0030210.1"/>
    </source>
</evidence>
<accession>A0A6H5I304</accession>
<protein>
    <recommendedName>
        <fullName evidence="3">HTH psq-type domain-containing protein</fullName>
    </recommendedName>
</protein>
<proteinExistence type="predicted"/>
<dbReference type="EMBL" id="CADCXV010000446">
    <property type="protein sequence ID" value="CAB0030210.1"/>
    <property type="molecule type" value="Genomic_DNA"/>
</dbReference>
<dbReference type="Proteomes" id="UP000479190">
    <property type="component" value="Unassembled WGS sequence"/>
</dbReference>
<sequence length="309" mass="35367">MLGEDPSTASSCPSSDNKRVVKTLLPEDKLKAIECVLIHGQTKASVARTYKVPESTFRDYENADSNGNNEVIRVYTITNLVEHPAQMRPPNYNGEKTFCPCARKGVAARGSAPEFIKTKLLDFFVGFRSDILYRFCVNRTFGPSKRIFSEILTIVDYISLSIYINCYTPAIIMSDQLVRRQNELKDKLTKSYGNFAKLGQKQMTEGANEVRLARHREWWEEFERNHEELVNSVDYDPNIPYFREGCYNITEEAYMVSLGSYLDLQKYYEGLKPRSQVVGPPAPMSRLSLKPIEPPDLLRRIIWRLGGVP</sequence>
<reference evidence="1 2" key="1">
    <citation type="submission" date="2020-02" db="EMBL/GenBank/DDBJ databases">
        <authorList>
            <person name="Ferguson B K."/>
        </authorList>
    </citation>
    <scope>NUCLEOTIDE SEQUENCE [LARGE SCALE GENOMIC DNA]</scope>
</reference>
<gene>
    <name evidence="1" type="ORF">TBRA_LOCUS2217</name>
</gene>
<evidence type="ECO:0000313" key="2">
    <source>
        <dbReference type="Proteomes" id="UP000479190"/>
    </source>
</evidence>
<dbReference type="OrthoDB" id="6624814at2759"/>
<organism evidence="1 2">
    <name type="scientific">Trichogramma brassicae</name>
    <dbReference type="NCBI Taxonomy" id="86971"/>
    <lineage>
        <taxon>Eukaryota</taxon>
        <taxon>Metazoa</taxon>
        <taxon>Ecdysozoa</taxon>
        <taxon>Arthropoda</taxon>
        <taxon>Hexapoda</taxon>
        <taxon>Insecta</taxon>
        <taxon>Pterygota</taxon>
        <taxon>Neoptera</taxon>
        <taxon>Endopterygota</taxon>
        <taxon>Hymenoptera</taxon>
        <taxon>Apocrita</taxon>
        <taxon>Proctotrupomorpha</taxon>
        <taxon>Chalcidoidea</taxon>
        <taxon>Trichogrammatidae</taxon>
        <taxon>Trichogramma</taxon>
    </lineage>
</organism>
<dbReference type="InterPro" id="IPR036388">
    <property type="entry name" value="WH-like_DNA-bd_sf"/>
</dbReference>
<keyword evidence="2" id="KW-1185">Reference proteome</keyword>
<evidence type="ECO:0008006" key="3">
    <source>
        <dbReference type="Google" id="ProtNLM"/>
    </source>
</evidence>
<dbReference type="AlphaFoldDB" id="A0A6H5I304"/>
<name>A0A6H5I304_9HYME</name>